<name>A0A1H0KJI7_9SPHI</name>
<feature type="region of interest" description="Disordered" evidence="1">
    <location>
        <begin position="1"/>
        <end position="50"/>
    </location>
</feature>
<keyword evidence="3" id="KW-1185">Reference proteome</keyword>
<reference evidence="3" key="1">
    <citation type="submission" date="2016-10" db="EMBL/GenBank/DDBJ databases">
        <authorList>
            <person name="Varghese N."/>
            <person name="Submissions S."/>
        </authorList>
    </citation>
    <scope>NUCLEOTIDE SEQUENCE [LARGE SCALE GENOMIC DNA]</scope>
    <source>
        <strain evidence="3">DSM 19110</strain>
    </source>
</reference>
<dbReference type="AlphaFoldDB" id="A0A1H0KJI7"/>
<evidence type="ECO:0000256" key="1">
    <source>
        <dbReference type="SAM" id="MobiDB-lite"/>
    </source>
</evidence>
<feature type="compositionally biased region" description="Acidic residues" evidence="1">
    <location>
        <begin position="24"/>
        <end position="50"/>
    </location>
</feature>
<dbReference type="Proteomes" id="UP000183200">
    <property type="component" value="Unassembled WGS sequence"/>
</dbReference>
<protein>
    <submittedName>
        <fullName evidence="2">Uncharacterized protein</fullName>
    </submittedName>
</protein>
<feature type="compositionally biased region" description="Basic and acidic residues" evidence="1">
    <location>
        <begin position="10"/>
        <end position="23"/>
    </location>
</feature>
<proteinExistence type="predicted"/>
<organism evidence="2 3">
    <name type="scientific">Pedobacter steynii</name>
    <dbReference type="NCBI Taxonomy" id="430522"/>
    <lineage>
        <taxon>Bacteria</taxon>
        <taxon>Pseudomonadati</taxon>
        <taxon>Bacteroidota</taxon>
        <taxon>Sphingobacteriia</taxon>
        <taxon>Sphingobacteriales</taxon>
        <taxon>Sphingobacteriaceae</taxon>
        <taxon>Pedobacter</taxon>
    </lineage>
</organism>
<dbReference type="EMBL" id="FNGY01000016">
    <property type="protein sequence ID" value="SDO56108.1"/>
    <property type="molecule type" value="Genomic_DNA"/>
</dbReference>
<dbReference type="RefSeq" id="WP_172665003.1">
    <property type="nucleotide sequence ID" value="NZ_FNGY01000016.1"/>
</dbReference>
<sequence length="50" mass="6277">MKTSHLNYPDPREEGDEKQRKYDDDEFDQDIEEPWREMDDDEDNEDYYDD</sequence>
<evidence type="ECO:0000313" key="2">
    <source>
        <dbReference type="EMBL" id="SDO56108.1"/>
    </source>
</evidence>
<gene>
    <name evidence="2" type="ORF">SAMN05421820_11674</name>
</gene>
<accession>A0A1H0KJI7</accession>
<evidence type="ECO:0000313" key="3">
    <source>
        <dbReference type="Proteomes" id="UP000183200"/>
    </source>
</evidence>